<dbReference type="AlphaFoldDB" id="A0A914P750"/>
<dbReference type="Proteomes" id="UP000887578">
    <property type="component" value="Unplaced"/>
</dbReference>
<sequence length="313" mass="35617">MDIKCVPLFNGSFNQTRYAYVTRGPENKMSVLIIDPMEEKIVKTTLFNSGKDFVAAIPQHFGGKQKIQVALFEIFNYQNHGYDYVERFIQSIRAACNQLRVAHYFIPLYELGASSALVAAKNVDAKYGDSLFLVEVSDDEYQIGEFKYTKDGYKREGINSFDFVLKESPVVTLKNIMEFFEITELPQRIIVYAYSPETKFDRIKAIFNPKPVTTISSKEIHAGRIKYICCIAPFILRKSPSLFVPMFNQNYFIPTLPEPYVVTALIGDNMFTVAEFEQCEDLPAEKNIVLSRSIDRCAVIIGRCTGNVFAADI</sequence>
<reference evidence="2" key="1">
    <citation type="submission" date="2022-11" db="UniProtKB">
        <authorList>
            <consortium name="WormBaseParasite"/>
        </authorList>
    </citation>
    <scope>IDENTIFICATION</scope>
</reference>
<name>A0A914P750_9BILA</name>
<dbReference type="WBParaSite" id="PDA_v2.g138.t1">
    <property type="protein sequence ID" value="PDA_v2.g138.t1"/>
    <property type="gene ID" value="PDA_v2.g138"/>
</dbReference>
<evidence type="ECO:0000313" key="1">
    <source>
        <dbReference type="Proteomes" id="UP000887578"/>
    </source>
</evidence>
<evidence type="ECO:0000313" key="2">
    <source>
        <dbReference type="WBParaSite" id="PDA_v2.g138.t1"/>
    </source>
</evidence>
<organism evidence="1 2">
    <name type="scientific">Panagrolaimus davidi</name>
    <dbReference type="NCBI Taxonomy" id="227884"/>
    <lineage>
        <taxon>Eukaryota</taxon>
        <taxon>Metazoa</taxon>
        <taxon>Ecdysozoa</taxon>
        <taxon>Nematoda</taxon>
        <taxon>Chromadorea</taxon>
        <taxon>Rhabditida</taxon>
        <taxon>Tylenchina</taxon>
        <taxon>Panagrolaimomorpha</taxon>
        <taxon>Panagrolaimoidea</taxon>
        <taxon>Panagrolaimidae</taxon>
        <taxon>Panagrolaimus</taxon>
    </lineage>
</organism>
<accession>A0A914P750</accession>
<proteinExistence type="predicted"/>
<protein>
    <submittedName>
        <fullName evidence="2">Uncharacterized protein</fullName>
    </submittedName>
</protein>
<keyword evidence="1" id="KW-1185">Reference proteome</keyword>